<dbReference type="RefSeq" id="WP_054580159.1">
    <property type="nucleotide sequence ID" value="NZ_CP012808.1"/>
</dbReference>
<dbReference type="PANTHER" id="PTHR10815:SF5">
    <property type="entry name" value="METHYLATED-DNA--PROTEIN-CYSTEINE METHYLTRANSFERASE"/>
    <property type="match status" value="1"/>
</dbReference>
<evidence type="ECO:0000256" key="8">
    <source>
        <dbReference type="HAMAP-Rule" id="MF_00772"/>
    </source>
</evidence>
<dbReference type="EMBL" id="CP012808">
    <property type="protein sequence ID" value="ALH94245.1"/>
    <property type="molecule type" value="Genomic_DNA"/>
</dbReference>
<evidence type="ECO:0000256" key="7">
    <source>
        <dbReference type="ARBA" id="ARBA00049348"/>
    </source>
</evidence>
<dbReference type="SUPFAM" id="SSF53155">
    <property type="entry name" value="Methylated DNA-protein cysteine methyltransferase domain"/>
    <property type="match status" value="1"/>
</dbReference>
<dbReference type="InterPro" id="IPR023546">
    <property type="entry name" value="MGMT"/>
</dbReference>
<evidence type="ECO:0000256" key="6">
    <source>
        <dbReference type="ARBA" id="ARBA00023204"/>
    </source>
</evidence>
<feature type="domain" description="Methylguanine DNA methyltransferase ribonuclease-like" evidence="10">
    <location>
        <begin position="8"/>
        <end position="75"/>
    </location>
</feature>
<evidence type="ECO:0000256" key="2">
    <source>
        <dbReference type="ARBA" id="ARBA00008711"/>
    </source>
</evidence>
<feature type="active site" description="Nucleophile; methyl group acceptor" evidence="8">
    <location>
        <position position="130"/>
    </location>
</feature>
<dbReference type="EC" id="2.1.1.63" evidence="8"/>
<dbReference type="HAMAP" id="MF_00772">
    <property type="entry name" value="OGT"/>
    <property type="match status" value="1"/>
</dbReference>
<evidence type="ECO:0000256" key="5">
    <source>
        <dbReference type="ARBA" id="ARBA00022763"/>
    </source>
</evidence>
<evidence type="ECO:0000256" key="1">
    <source>
        <dbReference type="ARBA" id="ARBA00001286"/>
    </source>
</evidence>
<name>A0A0N9V4T9_9GAMM</name>
<dbReference type="InterPro" id="IPR036217">
    <property type="entry name" value="MethylDNA_cys_MeTrfase_DNAb"/>
</dbReference>
<comment type="miscellaneous">
    <text evidence="8">This enzyme catalyzes only one turnover and therefore is not strictly catalytic. According to one definition, an enzyme is a biocatalyst that acts repeatedly and over many reaction cycles.</text>
</comment>
<evidence type="ECO:0000259" key="10">
    <source>
        <dbReference type="Pfam" id="PF02870"/>
    </source>
</evidence>
<dbReference type="InterPro" id="IPR036388">
    <property type="entry name" value="WH-like_DNA-bd_sf"/>
</dbReference>
<dbReference type="GO" id="GO:0032259">
    <property type="term" value="P:methylation"/>
    <property type="evidence" value="ECO:0007669"/>
    <property type="project" value="UniProtKB-KW"/>
</dbReference>
<dbReference type="GO" id="GO:0003908">
    <property type="term" value="F:methylated-DNA-[protein]-cysteine S-methyltransferase activity"/>
    <property type="evidence" value="ECO:0007669"/>
    <property type="project" value="UniProtKB-UniRule"/>
</dbReference>
<dbReference type="GO" id="GO:0006307">
    <property type="term" value="P:DNA alkylation repair"/>
    <property type="evidence" value="ECO:0007669"/>
    <property type="project" value="UniProtKB-UniRule"/>
</dbReference>
<dbReference type="KEGG" id="aei:AOY20_01070"/>
<keyword evidence="4 8" id="KW-0808">Transferase</keyword>
<dbReference type="InterPro" id="IPR008332">
    <property type="entry name" value="MethylG_MeTrfase_N"/>
</dbReference>
<comment type="subcellular location">
    <subcellularLocation>
        <location evidence="8">Cytoplasm</location>
    </subcellularLocation>
</comment>
<evidence type="ECO:0000256" key="3">
    <source>
        <dbReference type="ARBA" id="ARBA00022603"/>
    </source>
</evidence>
<keyword evidence="3 8" id="KW-0489">Methyltransferase</keyword>
<dbReference type="STRING" id="1324350.AOY20_01070"/>
<keyword evidence="6 8" id="KW-0234">DNA repair</keyword>
<sequence length="159" mass="17676">MEYAYLEMSSPVGTLKLVAHDLALVAVLWENENPKRVPIASSVFNSQHPILLRTQQQLNEYFKGQRYEFDLPLEFYGTDFQKKVWQSLLTIPFGETRSYKDIAEQIGNVKAVRAVGAANGKNPISIIAPCHRVVGANGKLVGFAGGLENKEVLLTIESI</sequence>
<comment type="function">
    <text evidence="8">Involved in the cellular defense against the biological effects of O6-methylguanine (O6-MeG) and O4-methylthymine (O4-MeT) in DNA. Repairs the methylated nucleobase in DNA by stoichiometrically transferring the methyl group to a cysteine residue in the enzyme. This is a suicide reaction: the enzyme is irreversibly inactivated.</text>
</comment>
<dbReference type="Proteomes" id="UP000064939">
    <property type="component" value="Chromosome"/>
</dbReference>
<dbReference type="CDD" id="cd06445">
    <property type="entry name" value="ATase"/>
    <property type="match status" value="1"/>
</dbReference>
<evidence type="ECO:0000259" key="9">
    <source>
        <dbReference type="Pfam" id="PF01035"/>
    </source>
</evidence>
<dbReference type="InterPro" id="IPR014048">
    <property type="entry name" value="MethylDNA_cys_MeTrfase_DNA-bd"/>
</dbReference>
<keyword evidence="12" id="KW-1185">Reference proteome</keyword>
<dbReference type="OrthoDB" id="9802228at2"/>
<proteinExistence type="inferred from homology"/>
<dbReference type="PANTHER" id="PTHR10815">
    <property type="entry name" value="METHYLATED-DNA--PROTEIN-CYSTEINE METHYLTRANSFERASE"/>
    <property type="match status" value="1"/>
</dbReference>
<dbReference type="FunFam" id="1.10.10.10:FF:000214">
    <property type="entry name" value="Methylated-DNA--protein-cysteine methyltransferase"/>
    <property type="match status" value="1"/>
</dbReference>
<dbReference type="NCBIfam" id="TIGR00589">
    <property type="entry name" value="ogt"/>
    <property type="match status" value="1"/>
</dbReference>
<dbReference type="Pfam" id="PF01035">
    <property type="entry name" value="DNA_binding_1"/>
    <property type="match status" value="1"/>
</dbReference>
<keyword evidence="8" id="KW-0963">Cytoplasm</keyword>
<dbReference type="Gene3D" id="1.10.10.10">
    <property type="entry name" value="Winged helix-like DNA-binding domain superfamily/Winged helix DNA-binding domain"/>
    <property type="match status" value="1"/>
</dbReference>
<evidence type="ECO:0000313" key="12">
    <source>
        <dbReference type="Proteomes" id="UP000064939"/>
    </source>
</evidence>
<accession>A0A0N9V4T9</accession>
<organism evidence="11 12">
    <name type="scientific">Acinetobacter equi</name>
    <dbReference type="NCBI Taxonomy" id="1324350"/>
    <lineage>
        <taxon>Bacteria</taxon>
        <taxon>Pseudomonadati</taxon>
        <taxon>Pseudomonadota</taxon>
        <taxon>Gammaproteobacteria</taxon>
        <taxon>Moraxellales</taxon>
        <taxon>Moraxellaceae</taxon>
        <taxon>Acinetobacter</taxon>
    </lineage>
</organism>
<dbReference type="Gene3D" id="3.30.160.70">
    <property type="entry name" value="Methylated DNA-protein cysteine methyltransferase domain"/>
    <property type="match status" value="1"/>
</dbReference>
<protein>
    <recommendedName>
        <fullName evidence="8">Methylated-DNA--protein-cysteine methyltransferase</fullName>
        <ecNumber evidence="8">2.1.1.63</ecNumber>
    </recommendedName>
    <alternativeName>
        <fullName evidence="8">6-O-methylguanine-DNA methyltransferase</fullName>
        <shortName evidence="8">MGMT</shortName>
    </alternativeName>
    <alternativeName>
        <fullName evidence="8">O-6-methylguanine-DNA-alkyltransferase</fullName>
    </alternativeName>
</protein>
<gene>
    <name evidence="11" type="ORF">AOY20_01070</name>
</gene>
<evidence type="ECO:0000256" key="4">
    <source>
        <dbReference type="ARBA" id="ARBA00022679"/>
    </source>
</evidence>
<feature type="domain" description="Methylated-DNA-[protein]-cysteine S-methyltransferase DNA binding" evidence="9">
    <location>
        <begin position="79"/>
        <end position="158"/>
    </location>
</feature>
<dbReference type="GO" id="GO:0005737">
    <property type="term" value="C:cytoplasm"/>
    <property type="evidence" value="ECO:0007669"/>
    <property type="project" value="UniProtKB-SubCell"/>
</dbReference>
<evidence type="ECO:0000313" key="11">
    <source>
        <dbReference type="EMBL" id="ALH94245.1"/>
    </source>
</evidence>
<keyword evidence="5 8" id="KW-0227">DNA damage</keyword>
<reference evidence="11 12" key="1">
    <citation type="journal article" date="2015" name="Int. J. Syst. Evol. Microbiol.">
        <title>Acinetobacter equi sp. nov. isolated from horse faeces.</title>
        <authorList>
            <person name="Poppel M.T."/>
            <person name="Skiebe E."/>
            <person name="Laue M."/>
            <person name="Bergmann H."/>
            <person name="Ebersberger I."/>
            <person name="Garn T."/>
            <person name="Fruth A."/>
            <person name="Baumgardt S."/>
            <person name="Busse H.J."/>
            <person name="Wilharm G."/>
        </authorList>
    </citation>
    <scope>NUCLEOTIDE SEQUENCE [LARGE SCALE GENOMIC DNA]</scope>
    <source>
        <strain evidence="11 12">114</strain>
    </source>
</reference>
<dbReference type="InterPro" id="IPR036631">
    <property type="entry name" value="MGMT_N_sf"/>
</dbReference>
<dbReference type="AlphaFoldDB" id="A0A0N9V4T9"/>
<dbReference type="SUPFAM" id="SSF46767">
    <property type="entry name" value="Methylated DNA-protein cysteine methyltransferase, C-terminal domain"/>
    <property type="match status" value="1"/>
</dbReference>
<comment type="catalytic activity">
    <reaction evidence="7 8">
        <text>a 6-O-methyl-2'-deoxyguanosine in DNA + L-cysteinyl-[protein] = S-methyl-L-cysteinyl-[protein] + a 2'-deoxyguanosine in DNA</text>
        <dbReference type="Rhea" id="RHEA:24000"/>
        <dbReference type="Rhea" id="RHEA-COMP:10131"/>
        <dbReference type="Rhea" id="RHEA-COMP:10132"/>
        <dbReference type="Rhea" id="RHEA-COMP:11367"/>
        <dbReference type="Rhea" id="RHEA-COMP:11368"/>
        <dbReference type="ChEBI" id="CHEBI:29950"/>
        <dbReference type="ChEBI" id="CHEBI:82612"/>
        <dbReference type="ChEBI" id="CHEBI:85445"/>
        <dbReference type="ChEBI" id="CHEBI:85448"/>
        <dbReference type="EC" id="2.1.1.63"/>
    </reaction>
</comment>
<comment type="similarity">
    <text evidence="2 8">Belongs to the MGMT family.</text>
</comment>
<dbReference type="Pfam" id="PF02870">
    <property type="entry name" value="Methyltransf_1N"/>
    <property type="match status" value="1"/>
</dbReference>
<comment type="catalytic activity">
    <reaction evidence="1 8">
        <text>a 4-O-methyl-thymidine in DNA + L-cysteinyl-[protein] = a thymidine in DNA + S-methyl-L-cysteinyl-[protein]</text>
        <dbReference type="Rhea" id="RHEA:53428"/>
        <dbReference type="Rhea" id="RHEA-COMP:10131"/>
        <dbReference type="Rhea" id="RHEA-COMP:10132"/>
        <dbReference type="Rhea" id="RHEA-COMP:13555"/>
        <dbReference type="Rhea" id="RHEA-COMP:13556"/>
        <dbReference type="ChEBI" id="CHEBI:29950"/>
        <dbReference type="ChEBI" id="CHEBI:82612"/>
        <dbReference type="ChEBI" id="CHEBI:137386"/>
        <dbReference type="ChEBI" id="CHEBI:137387"/>
        <dbReference type="EC" id="2.1.1.63"/>
    </reaction>
</comment>